<feature type="transmembrane region" description="Helical" evidence="2">
    <location>
        <begin position="1013"/>
        <end position="1034"/>
    </location>
</feature>
<accession>A0ABQ9HDM3</accession>
<feature type="region of interest" description="Disordered" evidence="1">
    <location>
        <begin position="412"/>
        <end position="435"/>
    </location>
</feature>
<evidence type="ECO:0000256" key="1">
    <source>
        <dbReference type="SAM" id="MobiDB-lite"/>
    </source>
</evidence>
<feature type="compositionally biased region" description="Polar residues" evidence="1">
    <location>
        <begin position="176"/>
        <end position="186"/>
    </location>
</feature>
<keyword evidence="2" id="KW-0812">Transmembrane</keyword>
<sequence>MKPGDVKKPFQCNTILPVDLHGVERQLTERRVMGSHPGLTLGWVPSMRAFLGEFPFTPPLHSGADPYSPRLTLIGSQDLGVKRRPNLCTPLLRLTLHALSRTVGFTRRFHTLSSIHARNTSLTVIPQSPVVVHTSFRSRTLGQVASVKDCRLLGCVTQNLPEHASCAEEARYTSQSHQNILASSPDPSKPPAGRRAVTQARRQQHDSPTAAVHYSRVSQKGLSGGNLGRRGVVRWVHRHSARQQRVCLSRREEGRAYLKAEAGLQPGNLSLVTAAASKASSVSCSHAHPAFARSSEPSTTRYFTSSHQLFHYVHRNWGAYYRVSDSRQVFPHCITAAIAVEIRHFPRSFRVRKGSEMMLVESLLRAGLVNPRIFFPAPCYSSAARRLVKENKPRVCVCVRAPADLSDCGYDTAGRQRRDSTQHGASGEIPHNAAPAGRFTQRGASGEIPHIAAPAGRFTQRGASGEIPHIAAPAERFHTTRCQRGDSTHSGASGEIPHIAAPAGRFTQRGASGEIPHIAAPAGRFTQRGASGEIPHNAAPAGRFTQRGASGEIPHIAAPVGERSRSLCSAVHGYATRRYFFSVANRRPFYYVLYLYPLTYPCDLTFKVSLCVAARRNTSFFCVASARCIVGAGSGVSRNANEAAEKHVDPRGKTVCSGVRVARCGLYVRRGCLSLAAPQTKDEVDRLFVFCACRLPSIDLLPSYTTAKVTRSTVMNVLVALAEKQFNVGTRRLVVRSQRDRFTSSLVYDWLTTLGALQGGDSSCRRRVSDTPMSTGTEDCRQVISRIADMMTERRGQIRGVLVFPPENCCFWSDCDPVSRREDVRPPKLRDCGPEAIVLVGTLAHAVSWTRYTDAGEHATYCSMWLSMAGHVHLNSLLLARKTPRPDLHWPISGALFNIFDPGYKLVEGVTATRFARGAASGKENGAVSKEVKCDGIKPFTVYTSFLSALRAAPLYAHPLLYIGLIPSPFTSFLTALRAAPLYAHPLLYIGLIPSPFTSFLTALRAAPLYAHPLLYIGLIPSPFTSLLTALRAAPLYAHPLLYIGLIPSPFISLLTTSLSSMLTAPL</sequence>
<evidence type="ECO:0000313" key="4">
    <source>
        <dbReference type="Proteomes" id="UP001159363"/>
    </source>
</evidence>
<dbReference type="EMBL" id="JARBHB010000005">
    <property type="protein sequence ID" value="KAJ8882389.1"/>
    <property type="molecule type" value="Genomic_DNA"/>
</dbReference>
<feature type="transmembrane region" description="Helical" evidence="2">
    <location>
        <begin position="960"/>
        <end position="980"/>
    </location>
</feature>
<keyword evidence="2" id="KW-0472">Membrane</keyword>
<keyword evidence="2" id="KW-1133">Transmembrane helix</keyword>
<organism evidence="3 4">
    <name type="scientific">Dryococelus australis</name>
    <dbReference type="NCBI Taxonomy" id="614101"/>
    <lineage>
        <taxon>Eukaryota</taxon>
        <taxon>Metazoa</taxon>
        <taxon>Ecdysozoa</taxon>
        <taxon>Arthropoda</taxon>
        <taxon>Hexapoda</taxon>
        <taxon>Insecta</taxon>
        <taxon>Pterygota</taxon>
        <taxon>Neoptera</taxon>
        <taxon>Polyneoptera</taxon>
        <taxon>Phasmatodea</taxon>
        <taxon>Verophasmatodea</taxon>
        <taxon>Anareolatae</taxon>
        <taxon>Phasmatidae</taxon>
        <taxon>Eurycanthinae</taxon>
        <taxon>Dryococelus</taxon>
    </lineage>
</organism>
<evidence type="ECO:0000313" key="3">
    <source>
        <dbReference type="EMBL" id="KAJ8882389.1"/>
    </source>
</evidence>
<reference evidence="3 4" key="1">
    <citation type="submission" date="2023-02" db="EMBL/GenBank/DDBJ databases">
        <title>LHISI_Scaffold_Assembly.</title>
        <authorList>
            <person name="Stuart O.P."/>
            <person name="Cleave R."/>
            <person name="Magrath M.J.L."/>
            <person name="Mikheyev A.S."/>
        </authorList>
    </citation>
    <scope>NUCLEOTIDE SEQUENCE [LARGE SCALE GENOMIC DNA]</scope>
    <source>
        <strain evidence="3">Daus_M_001</strain>
        <tissue evidence="3">Leg muscle</tissue>
    </source>
</reference>
<keyword evidence="4" id="KW-1185">Reference proteome</keyword>
<feature type="region of interest" description="Disordered" evidence="1">
    <location>
        <begin position="176"/>
        <end position="223"/>
    </location>
</feature>
<proteinExistence type="predicted"/>
<feature type="transmembrane region" description="Helical" evidence="2">
    <location>
        <begin position="1041"/>
        <end position="1063"/>
    </location>
</feature>
<feature type="transmembrane region" description="Helical" evidence="2">
    <location>
        <begin position="987"/>
        <end position="1007"/>
    </location>
</feature>
<evidence type="ECO:0000256" key="2">
    <source>
        <dbReference type="SAM" id="Phobius"/>
    </source>
</evidence>
<dbReference type="Proteomes" id="UP001159363">
    <property type="component" value="Chromosome 4"/>
</dbReference>
<comment type="caution">
    <text evidence="3">The sequence shown here is derived from an EMBL/GenBank/DDBJ whole genome shotgun (WGS) entry which is preliminary data.</text>
</comment>
<name>A0ABQ9HDM3_9NEOP</name>
<protein>
    <submittedName>
        <fullName evidence="3">Uncharacterized protein</fullName>
    </submittedName>
</protein>
<gene>
    <name evidence="3" type="ORF">PR048_014196</name>
</gene>